<dbReference type="GO" id="GO:0005789">
    <property type="term" value="C:endoplasmic reticulum membrane"/>
    <property type="evidence" value="ECO:0007669"/>
    <property type="project" value="TreeGrafter"/>
</dbReference>
<gene>
    <name evidence="13 16" type="ORF">EGR_01757</name>
    <name evidence="12" type="ORF">EgrG_000223400</name>
</gene>
<keyword evidence="7" id="KW-0443">Lipid metabolism</keyword>
<dbReference type="InterPro" id="IPR025749">
    <property type="entry name" value="Sphingomyelin_synth-like_dom"/>
</dbReference>
<evidence type="ECO:0000313" key="15">
    <source>
        <dbReference type="Proteomes" id="UP000492820"/>
    </source>
</evidence>
<accession>U6J7H8</accession>
<dbReference type="GO" id="GO:0000139">
    <property type="term" value="C:Golgi membrane"/>
    <property type="evidence" value="ECO:0007669"/>
    <property type="project" value="TreeGrafter"/>
</dbReference>
<keyword evidence="4 10" id="KW-0812">Transmembrane</keyword>
<proteinExistence type="inferred from homology"/>
<evidence type="ECO:0000256" key="4">
    <source>
        <dbReference type="ARBA" id="ARBA00022692"/>
    </source>
</evidence>
<organism evidence="13 14">
    <name type="scientific">Echinococcus granulosus</name>
    <name type="common">Hydatid tapeworm</name>
    <dbReference type="NCBI Taxonomy" id="6210"/>
    <lineage>
        <taxon>Eukaryota</taxon>
        <taxon>Metazoa</taxon>
        <taxon>Spiralia</taxon>
        <taxon>Lophotrochozoa</taxon>
        <taxon>Platyhelminthes</taxon>
        <taxon>Cestoda</taxon>
        <taxon>Eucestoda</taxon>
        <taxon>Cyclophyllidea</taxon>
        <taxon>Taeniidae</taxon>
        <taxon>Echinococcus</taxon>
        <taxon>Echinococcus granulosus group</taxon>
    </lineage>
</organism>
<dbReference type="GO" id="GO:0033188">
    <property type="term" value="F:sphingomyelin synthase activity"/>
    <property type="evidence" value="ECO:0007669"/>
    <property type="project" value="TreeGrafter"/>
</dbReference>
<dbReference type="InterPro" id="IPR013761">
    <property type="entry name" value="SAM/pointed_sf"/>
</dbReference>
<keyword evidence="8 10" id="KW-0472">Membrane</keyword>
<dbReference type="InterPro" id="IPR001660">
    <property type="entry name" value="SAM"/>
</dbReference>
<evidence type="ECO:0000313" key="12">
    <source>
        <dbReference type="EMBL" id="CDS20042.1"/>
    </source>
</evidence>
<dbReference type="KEGG" id="egl:EGR_01757"/>
<dbReference type="OrthoDB" id="422827at2759"/>
<comment type="subcellular location">
    <subcellularLocation>
        <location evidence="1">Membrane</location>
        <topology evidence="1">Multi-pass membrane protein</topology>
    </subcellularLocation>
</comment>
<dbReference type="Proteomes" id="UP000492820">
    <property type="component" value="Unassembled WGS sequence"/>
</dbReference>
<dbReference type="PROSITE" id="PS50105">
    <property type="entry name" value="SAM_DOMAIN"/>
    <property type="match status" value="1"/>
</dbReference>
<keyword evidence="5" id="KW-0746">Sphingolipid metabolism</keyword>
<feature type="region of interest" description="Disordered" evidence="9">
    <location>
        <begin position="412"/>
        <end position="432"/>
    </location>
</feature>
<dbReference type="Gene3D" id="1.10.150.50">
    <property type="entry name" value="Transcription Factor, Ets-1"/>
    <property type="match status" value="1"/>
</dbReference>
<evidence type="ECO:0000256" key="6">
    <source>
        <dbReference type="ARBA" id="ARBA00022989"/>
    </source>
</evidence>
<reference evidence="16" key="4">
    <citation type="submission" date="2020-10" db="UniProtKB">
        <authorList>
            <consortium name="WormBaseParasite"/>
        </authorList>
    </citation>
    <scope>IDENTIFICATION</scope>
</reference>
<dbReference type="Pfam" id="PF14360">
    <property type="entry name" value="PAP2_C"/>
    <property type="match status" value="1"/>
</dbReference>
<feature type="transmembrane region" description="Helical" evidence="10">
    <location>
        <begin position="166"/>
        <end position="191"/>
    </location>
</feature>
<dbReference type="Proteomes" id="UP000019149">
    <property type="component" value="Unassembled WGS sequence"/>
</dbReference>
<evidence type="ECO:0000313" key="16">
    <source>
        <dbReference type="WBParaSite" id="EgrG_000223400"/>
    </source>
</evidence>
<keyword evidence="6 10" id="KW-1133">Transmembrane helix</keyword>
<feature type="transmembrane region" description="Helical" evidence="10">
    <location>
        <begin position="203"/>
        <end position="222"/>
    </location>
</feature>
<evidence type="ECO:0000256" key="5">
    <source>
        <dbReference type="ARBA" id="ARBA00022919"/>
    </source>
</evidence>
<dbReference type="CDD" id="cd09487">
    <property type="entry name" value="SAM_superfamily"/>
    <property type="match status" value="1"/>
</dbReference>
<evidence type="ECO:0000259" key="11">
    <source>
        <dbReference type="PROSITE" id="PS50105"/>
    </source>
</evidence>
<evidence type="ECO:0000313" key="13">
    <source>
        <dbReference type="EMBL" id="EUB63266.1"/>
    </source>
</evidence>
<evidence type="ECO:0000256" key="1">
    <source>
        <dbReference type="ARBA" id="ARBA00004141"/>
    </source>
</evidence>
<evidence type="ECO:0000313" key="14">
    <source>
        <dbReference type="Proteomes" id="UP000019149"/>
    </source>
</evidence>
<comment type="similarity">
    <text evidence="2">Belongs to the sphingomyelin synthase family.</text>
</comment>
<dbReference type="EMBL" id="APAU02000007">
    <property type="protein sequence ID" value="EUB63266.1"/>
    <property type="molecule type" value="Genomic_DNA"/>
</dbReference>
<evidence type="ECO:0000256" key="2">
    <source>
        <dbReference type="ARBA" id="ARBA00005441"/>
    </source>
</evidence>
<reference evidence="13 14" key="1">
    <citation type="journal article" date="2013" name="Nat. Genet.">
        <title>The genome of the hydatid tapeworm Echinococcus granulosus.</title>
        <authorList>
            <person name="Zheng H."/>
            <person name="Zhang W."/>
            <person name="Zhang L."/>
            <person name="Zhang Z."/>
            <person name="Li J."/>
            <person name="Lu G."/>
            <person name="Zhu Y."/>
            <person name="Wang Y."/>
            <person name="Huang Y."/>
            <person name="Liu J."/>
            <person name="Kang H."/>
            <person name="Chen J."/>
            <person name="Wang L."/>
            <person name="Chen A."/>
            <person name="Yu S."/>
            <person name="Gao Z."/>
            <person name="Jin L."/>
            <person name="Gu W."/>
            <person name="Wang Z."/>
            <person name="Zhao L."/>
            <person name="Shi B."/>
            <person name="Wen H."/>
            <person name="Lin R."/>
            <person name="Jones M.K."/>
            <person name="Brejova B."/>
            <person name="Vinar T."/>
            <person name="Zhao G."/>
            <person name="McManus D.P."/>
            <person name="Chen Z."/>
            <person name="Zhou Y."/>
            <person name="Wang S."/>
        </authorList>
    </citation>
    <scope>NUCLEOTIDE SEQUENCE [LARGE SCALE GENOMIC DNA]</scope>
</reference>
<dbReference type="OMA" id="SKFPLEW"/>
<dbReference type="GO" id="GO:0046513">
    <property type="term" value="P:ceramide biosynthetic process"/>
    <property type="evidence" value="ECO:0007669"/>
    <property type="project" value="TreeGrafter"/>
</dbReference>
<keyword evidence="3" id="KW-0808">Transferase</keyword>
<evidence type="ECO:0000256" key="10">
    <source>
        <dbReference type="SAM" id="Phobius"/>
    </source>
</evidence>
<feature type="compositionally biased region" description="Low complexity" evidence="9">
    <location>
        <begin position="412"/>
        <end position="426"/>
    </location>
</feature>
<protein>
    <submittedName>
        <fullName evidence="12">Sphingomyelin synthase protein 1</fullName>
    </submittedName>
    <submittedName>
        <fullName evidence="13">Sphingomyelin synthase-related protein</fullName>
    </submittedName>
</protein>
<evidence type="ECO:0000256" key="7">
    <source>
        <dbReference type="ARBA" id="ARBA00023098"/>
    </source>
</evidence>
<dbReference type="EMBL" id="LK028580">
    <property type="protein sequence ID" value="CDS20042.1"/>
    <property type="molecule type" value="Genomic_DNA"/>
</dbReference>
<keyword evidence="14" id="KW-1185">Reference proteome</keyword>
<sequence>MSGPTHDAKCLINESPAAFFYWLESQGVDAETRFLFEQHMVDGFTFAMLTVNDLREMGVAKVGILKKLLFLIDVWRSRHQTSCCSCLDILSGGDLDYSHYSESCRFFSDSPICELKPKIWKVIISAIYAFLSLGVTSFVMVLAHERLPDISKYPPLPDILLDNLPYIPWAFEAAELIALCLCLIWFTVLFFHKHRLILFRRYCSLLGTVFLLRSITMIITSLSVPGKHLLTECRPFVFDSYREKFARAAEIWFGMGMTLRGVRTCGDYMFSGHTTVITMLNFFITEYTPCRLNRLHNFTWVLNVFGVFFILAAHEHYSIDVFVAIYITSRLFLYYHWQANNHHLLHCDMRRAQIWFPLLTFFESDVRGTVPHEFSNPLRQAVRLLRKRHFRWIAAPLAAVSLCFTAHSSTSVAPSVSPVTVPASPAQNEKHE</sequence>
<dbReference type="PANTHER" id="PTHR21290">
    <property type="entry name" value="SPHINGOMYELIN SYNTHETASE"/>
    <property type="match status" value="1"/>
</dbReference>
<evidence type="ECO:0000256" key="3">
    <source>
        <dbReference type="ARBA" id="ARBA00022679"/>
    </source>
</evidence>
<name>U6J7H8_ECHGR</name>
<dbReference type="SUPFAM" id="SSF47769">
    <property type="entry name" value="SAM/Pointed domain"/>
    <property type="match status" value="1"/>
</dbReference>
<feature type="domain" description="SAM" evidence="11">
    <location>
        <begin position="22"/>
        <end position="78"/>
    </location>
</feature>
<feature type="transmembrane region" description="Helical" evidence="10">
    <location>
        <begin position="122"/>
        <end position="143"/>
    </location>
</feature>
<dbReference type="Pfam" id="PF00536">
    <property type="entry name" value="SAM_1"/>
    <property type="match status" value="1"/>
</dbReference>
<dbReference type="GeneID" id="36337472"/>
<dbReference type="InterPro" id="IPR045221">
    <property type="entry name" value="Sphingomyelin_synth-like"/>
</dbReference>
<evidence type="ECO:0000256" key="8">
    <source>
        <dbReference type="ARBA" id="ARBA00023136"/>
    </source>
</evidence>
<dbReference type="AlphaFoldDB" id="U6J7H8"/>
<dbReference type="PANTHER" id="PTHR21290:SF25">
    <property type="entry name" value="SPHINGOMYELIN SYNTHASE-RELATED PROTEIN 1"/>
    <property type="match status" value="1"/>
</dbReference>
<dbReference type="CTD" id="36337472"/>
<dbReference type="GO" id="GO:0047493">
    <property type="term" value="F:ceramide cholinephosphotransferase activity"/>
    <property type="evidence" value="ECO:0007669"/>
    <property type="project" value="TreeGrafter"/>
</dbReference>
<dbReference type="RefSeq" id="XP_024354462.1">
    <property type="nucleotide sequence ID" value="XM_024491006.1"/>
</dbReference>
<dbReference type="STRING" id="6210.U6J7H8"/>
<reference evidence="12" key="3">
    <citation type="submission" date="2014-06" db="EMBL/GenBank/DDBJ databases">
        <authorList>
            <person name="Aslett M."/>
        </authorList>
    </citation>
    <scope>NUCLEOTIDE SEQUENCE</scope>
</reference>
<dbReference type="GO" id="GO:0005886">
    <property type="term" value="C:plasma membrane"/>
    <property type="evidence" value="ECO:0007669"/>
    <property type="project" value="TreeGrafter"/>
</dbReference>
<reference evidence="12 15" key="2">
    <citation type="journal article" date="2013" name="Nature">
        <title>The genomes of four tapeworm species reveal adaptations to parasitism.</title>
        <authorList>
            <person name="Tsai I.J."/>
            <person name="Zarowiecki M."/>
            <person name="Holroyd N."/>
            <person name="Garciarrubio A."/>
            <person name="Sanchez-Flores A."/>
            <person name="Brooks K.L."/>
            <person name="Tracey A."/>
            <person name="Bobes R.J."/>
            <person name="Fragoso G."/>
            <person name="Sciutto E."/>
            <person name="Aslett M."/>
            <person name="Beasley H."/>
            <person name="Bennett H.M."/>
            <person name="Cai J."/>
            <person name="Camicia F."/>
            <person name="Clark R."/>
            <person name="Cucher M."/>
            <person name="De Silva N."/>
            <person name="Day T.A."/>
            <person name="Deplazes P."/>
            <person name="Estrada K."/>
            <person name="Fernandez C."/>
            <person name="Holland P.W."/>
            <person name="Hou J."/>
            <person name="Hu S."/>
            <person name="Huckvale T."/>
            <person name="Hung S.S."/>
            <person name="Kamenetzky L."/>
            <person name="Keane J.A."/>
            <person name="Kiss F."/>
            <person name="Koziol U."/>
            <person name="Lambert O."/>
            <person name="Liu K."/>
            <person name="Luo X."/>
            <person name="Luo Y."/>
            <person name="Macchiaroli N."/>
            <person name="Nichol S."/>
            <person name="Paps J."/>
            <person name="Parkinson J."/>
            <person name="Pouchkina-Stantcheva N."/>
            <person name="Riddiford N."/>
            <person name="Rosenzvit M."/>
            <person name="Salinas G."/>
            <person name="Wasmuth J.D."/>
            <person name="Zamanian M."/>
            <person name="Zheng Y."/>
            <person name="Cai X."/>
            <person name="Soberon X."/>
            <person name="Olson P.D."/>
            <person name="Laclette J.P."/>
            <person name="Brehm K."/>
            <person name="Berriman M."/>
            <person name="Garciarrubio A."/>
            <person name="Bobes R.J."/>
            <person name="Fragoso G."/>
            <person name="Sanchez-Flores A."/>
            <person name="Estrada K."/>
            <person name="Cevallos M.A."/>
            <person name="Morett E."/>
            <person name="Gonzalez V."/>
            <person name="Portillo T."/>
            <person name="Ochoa-Leyva A."/>
            <person name="Jose M.V."/>
            <person name="Sciutto E."/>
            <person name="Landa A."/>
            <person name="Jimenez L."/>
            <person name="Valdes V."/>
            <person name="Carrero J.C."/>
            <person name="Larralde C."/>
            <person name="Morales-Montor J."/>
            <person name="Limon-Lason J."/>
            <person name="Soberon X."/>
            <person name="Laclette J.P."/>
        </authorList>
    </citation>
    <scope>NUCLEOTIDE SEQUENCE [LARGE SCALE GENOMIC DNA]</scope>
</reference>
<dbReference type="WBParaSite" id="EgrG_000223400">
    <property type="protein sequence ID" value="EgrG_000223400"/>
    <property type="gene ID" value="EgrG_000223400"/>
</dbReference>
<evidence type="ECO:0000256" key="9">
    <source>
        <dbReference type="SAM" id="MobiDB-lite"/>
    </source>
</evidence>